<name>D2TZ71_9GAMM</name>
<dbReference type="InterPro" id="IPR006015">
    <property type="entry name" value="Universal_stress_UspA"/>
</dbReference>
<proteinExistence type="inferred from homology"/>
<sequence length="155" mass="17341">MLNYAKTGDNMYQTILVPIDLSEDTLTQKVVPHINALSQTDDPDFYFISAIYAPSFFIASKIVYSKQPIRDDDEIVQQALHSLQSMTKKFAIPEEKVHCLIKAEPPRDAILEIADEVNADLIVIASRRPNFKTHLLGSTAAAVVNYAKIPVLVIR</sequence>
<dbReference type="EMBL" id="FN545189">
    <property type="protein sequence ID" value="CBA72865.1"/>
    <property type="molecule type" value="Genomic_DNA"/>
</dbReference>
<dbReference type="CDD" id="cd00293">
    <property type="entry name" value="USP-like"/>
    <property type="match status" value="1"/>
</dbReference>
<dbReference type="PRINTS" id="PR01438">
    <property type="entry name" value="UNVRSLSTRESS"/>
</dbReference>
<feature type="domain" description="UspA" evidence="2">
    <location>
        <begin position="11"/>
        <end position="155"/>
    </location>
</feature>
<dbReference type="InterPro" id="IPR006016">
    <property type="entry name" value="UspA"/>
</dbReference>
<gene>
    <name evidence="3" type="ORF">ARN_14770</name>
</gene>
<protein>
    <submittedName>
        <fullName evidence="3">Putative filament protein</fullName>
    </submittedName>
</protein>
<accession>D2TZ71</accession>
<organism evidence="3">
    <name type="scientific">Arsenophonus nasoniae</name>
    <name type="common">son-killer infecting Nasonia vitripennis</name>
    <dbReference type="NCBI Taxonomy" id="638"/>
    <lineage>
        <taxon>Bacteria</taxon>
        <taxon>Pseudomonadati</taxon>
        <taxon>Pseudomonadota</taxon>
        <taxon>Gammaproteobacteria</taxon>
        <taxon>Enterobacterales</taxon>
        <taxon>Morganellaceae</taxon>
        <taxon>Arsenophonus</taxon>
    </lineage>
</organism>
<dbReference type="Pfam" id="PF00582">
    <property type="entry name" value="Usp"/>
    <property type="match status" value="1"/>
</dbReference>
<dbReference type="AlphaFoldDB" id="D2TZ71"/>
<evidence type="ECO:0000256" key="1">
    <source>
        <dbReference type="ARBA" id="ARBA00008791"/>
    </source>
</evidence>
<dbReference type="InterPro" id="IPR014729">
    <property type="entry name" value="Rossmann-like_a/b/a_fold"/>
</dbReference>
<comment type="similarity">
    <text evidence="1">Belongs to the universal stress protein A family.</text>
</comment>
<evidence type="ECO:0000259" key="2">
    <source>
        <dbReference type="Pfam" id="PF00582"/>
    </source>
</evidence>
<evidence type="ECO:0000313" key="3">
    <source>
        <dbReference type="EMBL" id="CBA72865.1"/>
    </source>
</evidence>
<dbReference type="SUPFAM" id="SSF52402">
    <property type="entry name" value="Adenine nucleotide alpha hydrolases-like"/>
    <property type="match status" value="1"/>
</dbReference>
<dbReference type="Gene3D" id="3.40.50.620">
    <property type="entry name" value="HUPs"/>
    <property type="match status" value="1"/>
</dbReference>
<reference evidence="3" key="1">
    <citation type="journal article" date="2010" name="Insect Mol. Biol.">
        <title>The draft genome sequence of Arsenophonus nasoniae, son-killer bacterium of Nasonia vitripennis, reveals genes associated with virulence and symbiosis.</title>
        <authorList>
            <person name="Wilkes T."/>
            <person name="Darby A.C."/>
            <person name="Choi J."/>
            <person name="Colborne J.K."/>
            <person name="Werren J.H."/>
            <person name="Hurst G.D.D."/>
        </authorList>
    </citation>
    <scope>NUCLEOTIDE SEQUENCE</scope>
</reference>
<dbReference type="PANTHER" id="PTHR46268:SF6">
    <property type="entry name" value="UNIVERSAL STRESS PROTEIN UP12"/>
    <property type="match status" value="1"/>
</dbReference>
<dbReference type="PANTHER" id="PTHR46268">
    <property type="entry name" value="STRESS RESPONSE PROTEIN NHAX"/>
    <property type="match status" value="1"/>
</dbReference>